<dbReference type="InterPro" id="IPR000700">
    <property type="entry name" value="PAS-assoc_C"/>
</dbReference>
<dbReference type="InterPro" id="IPR003594">
    <property type="entry name" value="HATPase_dom"/>
</dbReference>
<dbReference type="PROSITE" id="PS50113">
    <property type="entry name" value="PAC"/>
    <property type="match status" value="1"/>
</dbReference>
<evidence type="ECO:0000256" key="3">
    <source>
        <dbReference type="ARBA" id="ARBA00022553"/>
    </source>
</evidence>
<name>A0A7H9BM91_9NEIS</name>
<feature type="domain" description="PAC" evidence="8">
    <location>
        <begin position="251"/>
        <end position="303"/>
    </location>
</feature>
<organism evidence="9 10">
    <name type="scientific">Chitinibacter bivalviorum</name>
    <dbReference type="NCBI Taxonomy" id="2739434"/>
    <lineage>
        <taxon>Bacteria</taxon>
        <taxon>Pseudomonadati</taxon>
        <taxon>Pseudomonadota</taxon>
        <taxon>Betaproteobacteria</taxon>
        <taxon>Neisseriales</taxon>
        <taxon>Chitinibacteraceae</taxon>
        <taxon>Chitinibacter</taxon>
    </lineage>
</organism>
<dbReference type="AlphaFoldDB" id="A0A7H9BM91"/>
<keyword evidence="4" id="KW-0175">Coiled coil</keyword>
<dbReference type="SMART" id="SM00387">
    <property type="entry name" value="HATPase_c"/>
    <property type="match status" value="1"/>
</dbReference>
<keyword evidence="3" id="KW-0597">Phosphoprotein</keyword>
<dbReference type="KEGG" id="chiz:HQ393_16255"/>
<feature type="transmembrane region" description="Helical" evidence="5">
    <location>
        <begin position="72"/>
        <end position="96"/>
    </location>
</feature>
<evidence type="ECO:0000313" key="10">
    <source>
        <dbReference type="Proteomes" id="UP000509597"/>
    </source>
</evidence>
<keyword evidence="5" id="KW-0472">Membrane</keyword>
<dbReference type="Pfam" id="PF02518">
    <property type="entry name" value="HATPase_c"/>
    <property type="match status" value="1"/>
</dbReference>
<evidence type="ECO:0000259" key="8">
    <source>
        <dbReference type="PROSITE" id="PS50113"/>
    </source>
</evidence>
<evidence type="ECO:0000256" key="4">
    <source>
        <dbReference type="SAM" id="Coils"/>
    </source>
</evidence>
<dbReference type="SMART" id="SM00086">
    <property type="entry name" value="PAC"/>
    <property type="match status" value="1"/>
</dbReference>
<dbReference type="EC" id="2.7.13.3" evidence="2"/>
<dbReference type="PRINTS" id="PR00344">
    <property type="entry name" value="BCTRLSENSOR"/>
</dbReference>
<feature type="domain" description="Histidine kinase" evidence="6">
    <location>
        <begin position="337"/>
        <end position="569"/>
    </location>
</feature>
<comment type="catalytic activity">
    <reaction evidence="1">
        <text>ATP + protein L-histidine = ADP + protein N-phospho-L-histidine.</text>
        <dbReference type="EC" id="2.7.13.3"/>
    </reaction>
</comment>
<dbReference type="NCBIfam" id="TIGR00229">
    <property type="entry name" value="sensory_box"/>
    <property type="match status" value="1"/>
</dbReference>
<dbReference type="PANTHER" id="PTHR43065:SF47">
    <property type="match status" value="1"/>
</dbReference>
<keyword evidence="9" id="KW-0808">Transferase</keyword>
<dbReference type="SUPFAM" id="SSF47384">
    <property type="entry name" value="Homodimeric domain of signal transducing histidine kinase"/>
    <property type="match status" value="1"/>
</dbReference>
<dbReference type="SUPFAM" id="SSF55874">
    <property type="entry name" value="ATPase domain of HSP90 chaperone/DNA topoisomerase II/histidine kinase"/>
    <property type="match status" value="1"/>
</dbReference>
<accession>A0A7H9BM91</accession>
<feature type="domain" description="PAS" evidence="7">
    <location>
        <begin position="171"/>
        <end position="243"/>
    </location>
</feature>
<dbReference type="GO" id="GO:0000155">
    <property type="term" value="F:phosphorelay sensor kinase activity"/>
    <property type="evidence" value="ECO:0007669"/>
    <property type="project" value="InterPro"/>
</dbReference>
<reference evidence="9 10" key="1">
    <citation type="submission" date="2020-07" db="EMBL/GenBank/DDBJ databases">
        <title>Complete genome sequence of Chitinibacter sp. 2T18.</title>
        <authorList>
            <person name="Bae J.-W."/>
            <person name="Choi J.-W."/>
        </authorList>
    </citation>
    <scope>NUCLEOTIDE SEQUENCE [LARGE SCALE GENOMIC DNA]</scope>
    <source>
        <strain evidence="9 10">2T18</strain>
    </source>
</reference>
<dbReference type="Proteomes" id="UP000509597">
    <property type="component" value="Chromosome"/>
</dbReference>
<evidence type="ECO:0000256" key="5">
    <source>
        <dbReference type="SAM" id="Phobius"/>
    </source>
</evidence>
<keyword evidence="5" id="KW-1133">Transmembrane helix</keyword>
<feature type="coiled-coil region" evidence="4">
    <location>
        <begin position="291"/>
        <end position="321"/>
    </location>
</feature>
<feature type="transmembrane region" description="Helical" evidence="5">
    <location>
        <begin position="21"/>
        <end position="44"/>
    </location>
</feature>
<dbReference type="SMART" id="SM00091">
    <property type="entry name" value="PAS"/>
    <property type="match status" value="1"/>
</dbReference>
<evidence type="ECO:0000259" key="6">
    <source>
        <dbReference type="PROSITE" id="PS50109"/>
    </source>
</evidence>
<dbReference type="Gene3D" id="1.10.287.130">
    <property type="match status" value="1"/>
</dbReference>
<dbReference type="Gene3D" id="3.30.565.10">
    <property type="entry name" value="Histidine kinase-like ATPase, C-terminal domain"/>
    <property type="match status" value="1"/>
</dbReference>
<dbReference type="InterPro" id="IPR003661">
    <property type="entry name" value="HisK_dim/P_dom"/>
</dbReference>
<dbReference type="InterPro" id="IPR036890">
    <property type="entry name" value="HATPase_C_sf"/>
</dbReference>
<dbReference type="Gene3D" id="3.30.450.20">
    <property type="entry name" value="PAS domain"/>
    <property type="match status" value="1"/>
</dbReference>
<dbReference type="InterPro" id="IPR036097">
    <property type="entry name" value="HisK_dim/P_sf"/>
</dbReference>
<dbReference type="PROSITE" id="PS50109">
    <property type="entry name" value="HIS_KIN"/>
    <property type="match status" value="1"/>
</dbReference>
<dbReference type="InterPro" id="IPR035965">
    <property type="entry name" value="PAS-like_dom_sf"/>
</dbReference>
<feature type="coiled-coil region" evidence="4">
    <location>
        <begin position="130"/>
        <end position="164"/>
    </location>
</feature>
<dbReference type="PROSITE" id="PS50112">
    <property type="entry name" value="PAS"/>
    <property type="match status" value="1"/>
</dbReference>
<dbReference type="CDD" id="cd00082">
    <property type="entry name" value="HisKA"/>
    <property type="match status" value="1"/>
</dbReference>
<dbReference type="EMBL" id="CP058627">
    <property type="protein sequence ID" value="QLG89675.1"/>
    <property type="molecule type" value="Genomic_DNA"/>
</dbReference>
<keyword evidence="10" id="KW-1185">Reference proteome</keyword>
<sequence length="569" mass="63251">MTILVIFPKFVLSLFVNVKPLTLLLMAWLGLLFAAMLAGSYWLIDLQHAAMAKAGTMAPHFEMNAAHLSSDLLGIFVLILFFLLFSSIPLWVLLAVQKKQQQQATRLLPELPQLEPAKIEALGSTFAPVLHAMQALQQQQAQEMAQLSERNEMFANALDELNDMGRQLRRSELRWALALEATGDGIWEWDADDNSWYFSQRCKSILGYLDQELASSFDAFRQLIHPDDAERVANHFAQYVQVRPKGSYDIFELEFRMQHKEGHWLQILSRAVASRDLEGHVVRIVGTHSDITEQRKTIQDLSNAKEAAEKAVSQLRNAQMQMIESEKLAALGALVAGVAHEVNTPLGIALTAASTLNGDTETVLDLVHAGSLKKSELQHYLEIAHDATGLILRHCDNAARLIRSFKNISVDQTAEVIREFDLGLYLQEILQSLRPSLRQTTHTITLDCPEGLMVHTYPSAFTQIFNNLVNNAILHAFVAGQHGVMQIKVQILSDVLVEMRFMDNGIGIAESVRAKVFEPFYTTKRGQGGSGLGMSIVHNLVVAQLKGVISIEETPGGGASFVIVFPRAL</sequence>
<evidence type="ECO:0000256" key="2">
    <source>
        <dbReference type="ARBA" id="ARBA00012438"/>
    </source>
</evidence>
<keyword evidence="9" id="KW-0418">Kinase</keyword>
<evidence type="ECO:0000313" key="9">
    <source>
        <dbReference type="EMBL" id="QLG89675.1"/>
    </source>
</evidence>
<evidence type="ECO:0000259" key="7">
    <source>
        <dbReference type="PROSITE" id="PS50112"/>
    </source>
</evidence>
<dbReference type="InterPro" id="IPR005467">
    <property type="entry name" value="His_kinase_dom"/>
</dbReference>
<dbReference type="SUPFAM" id="SSF55785">
    <property type="entry name" value="PYP-like sensor domain (PAS domain)"/>
    <property type="match status" value="1"/>
</dbReference>
<dbReference type="InterPro" id="IPR000014">
    <property type="entry name" value="PAS"/>
</dbReference>
<dbReference type="RefSeq" id="WP_179356620.1">
    <property type="nucleotide sequence ID" value="NZ_CP058627.1"/>
</dbReference>
<dbReference type="InterPro" id="IPR001610">
    <property type="entry name" value="PAC"/>
</dbReference>
<dbReference type="Pfam" id="PF08447">
    <property type="entry name" value="PAS_3"/>
    <property type="match status" value="1"/>
</dbReference>
<proteinExistence type="predicted"/>
<dbReference type="InterPro" id="IPR013655">
    <property type="entry name" value="PAS_fold_3"/>
</dbReference>
<dbReference type="CDD" id="cd00130">
    <property type="entry name" value="PAS"/>
    <property type="match status" value="1"/>
</dbReference>
<gene>
    <name evidence="9" type="ORF">HQ393_16255</name>
</gene>
<evidence type="ECO:0000256" key="1">
    <source>
        <dbReference type="ARBA" id="ARBA00000085"/>
    </source>
</evidence>
<dbReference type="InterPro" id="IPR004358">
    <property type="entry name" value="Sig_transdc_His_kin-like_C"/>
</dbReference>
<dbReference type="CDD" id="cd00075">
    <property type="entry name" value="HATPase"/>
    <property type="match status" value="1"/>
</dbReference>
<dbReference type="PANTHER" id="PTHR43065">
    <property type="entry name" value="SENSOR HISTIDINE KINASE"/>
    <property type="match status" value="1"/>
</dbReference>
<keyword evidence="5" id="KW-0812">Transmembrane</keyword>
<protein>
    <recommendedName>
        <fullName evidence="2">histidine kinase</fullName>
        <ecNumber evidence="2">2.7.13.3</ecNumber>
    </recommendedName>
</protein>